<evidence type="ECO:0000313" key="4">
    <source>
        <dbReference type="Proteomes" id="UP001652621"/>
    </source>
</evidence>
<dbReference type="Pfam" id="PF03932">
    <property type="entry name" value="CutC"/>
    <property type="match status" value="1"/>
</dbReference>
<dbReference type="AlphaFoldDB" id="A0A1I8MV95"/>
<evidence type="ECO:0000256" key="2">
    <source>
        <dbReference type="ARBA" id="ARBA00019014"/>
    </source>
</evidence>
<comment type="similarity">
    <text evidence="1">Belongs to the CutC family.</text>
</comment>
<dbReference type="OrthoDB" id="7392499at2759"/>
<dbReference type="InterPro" id="IPR036822">
    <property type="entry name" value="CutC-like_dom_sf"/>
</dbReference>
<dbReference type="Gene3D" id="3.20.20.380">
    <property type="entry name" value="Copper homeostasis (CutC) domain"/>
    <property type="match status" value="1"/>
</dbReference>
<dbReference type="InterPro" id="IPR005627">
    <property type="entry name" value="CutC-like"/>
</dbReference>
<reference evidence="3" key="1">
    <citation type="submission" date="2020-05" db="UniProtKB">
        <authorList>
            <consortium name="EnsemblMetazoa"/>
        </authorList>
    </citation>
    <scope>IDENTIFICATION</scope>
    <source>
        <strain evidence="3">Aabys</strain>
    </source>
</reference>
<dbReference type="eggNOG" id="KOG4013">
    <property type="taxonomic scope" value="Eukaryota"/>
</dbReference>
<dbReference type="VEuPathDB" id="VectorBase:MDOMA2_008398"/>
<evidence type="ECO:0000256" key="1">
    <source>
        <dbReference type="ARBA" id="ARBA00007768"/>
    </source>
</evidence>
<dbReference type="Proteomes" id="UP001652621">
    <property type="component" value="Unplaced"/>
</dbReference>
<dbReference type="STRING" id="7370.A0A1I8MV95"/>
<dbReference type="GO" id="GO:0005507">
    <property type="term" value="F:copper ion binding"/>
    <property type="evidence" value="ECO:0007669"/>
    <property type="project" value="TreeGrafter"/>
</dbReference>
<dbReference type="PANTHER" id="PTHR12598">
    <property type="entry name" value="COPPER HOMEOSTASIS PROTEIN CUTC"/>
    <property type="match status" value="1"/>
</dbReference>
<dbReference type="VEuPathDB" id="VectorBase:MDOA008792"/>
<evidence type="ECO:0000313" key="3">
    <source>
        <dbReference type="EnsemblMetazoa" id="MDOA008792-PA"/>
    </source>
</evidence>
<organism evidence="3">
    <name type="scientific">Musca domestica</name>
    <name type="common">House fly</name>
    <dbReference type="NCBI Taxonomy" id="7370"/>
    <lineage>
        <taxon>Eukaryota</taxon>
        <taxon>Metazoa</taxon>
        <taxon>Ecdysozoa</taxon>
        <taxon>Arthropoda</taxon>
        <taxon>Hexapoda</taxon>
        <taxon>Insecta</taxon>
        <taxon>Pterygota</taxon>
        <taxon>Neoptera</taxon>
        <taxon>Endopterygota</taxon>
        <taxon>Diptera</taxon>
        <taxon>Brachycera</taxon>
        <taxon>Muscomorpha</taxon>
        <taxon>Muscoidea</taxon>
        <taxon>Muscidae</taxon>
        <taxon>Musca</taxon>
    </lineage>
</organism>
<dbReference type="PANTHER" id="PTHR12598:SF0">
    <property type="entry name" value="COPPER HOMEOSTASIS PROTEIN CUTC HOMOLOG"/>
    <property type="match status" value="1"/>
</dbReference>
<name>A0A1I8MV95_MUSDO</name>
<evidence type="ECO:0000313" key="5">
    <source>
        <dbReference type="RefSeq" id="XP_005185726.1"/>
    </source>
</evidence>
<dbReference type="EnsemblMetazoa" id="MDOA008792-RA">
    <property type="protein sequence ID" value="MDOA008792-PA"/>
    <property type="gene ID" value="MDOA008792"/>
</dbReference>
<dbReference type="GeneID" id="101890667"/>
<dbReference type="SUPFAM" id="SSF110395">
    <property type="entry name" value="CutC-like"/>
    <property type="match status" value="1"/>
</dbReference>
<protein>
    <recommendedName>
        <fullName evidence="2">Copper homeostasis protein cutC homolog</fullName>
    </recommendedName>
</protein>
<dbReference type="RefSeq" id="XP_005185726.1">
    <property type="nucleotide sequence ID" value="XM_005185669.3"/>
</dbReference>
<reference evidence="5" key="2">
    <citation type="submission" date="2025-04" db="UniProtKB">
        <authorList>
            <consortium name="RefSeq"/>
        </authorList>
    </citation>
    <scope>IDENTIFICATION</scope>
    <source>
        <strain evidence="5">Aabys</strain>
    </source>
</reference>
<dbReference type="HAMAP" id="MF_00795">
    <property type="entry name" value="CutC"/>
    <property type="match status" value="1"/>
</dbReference>
<sequence length="264" mass="28762">MSPNHDIKLEVCVDSIASAIAAMEGGAARIELCSALSEGGLTPSVGVLKTLKSLPLTIPIYCMLRPRRGNDFIYTDYEMTALLHDMELLQENGADGFVFGSLTPSREVNVEQCQQVLEKAKSLPMTFHRAFDVTDPAKMHETTKAIIELGFQRILSSGFRQNALDGVDNLAQLIARHHRDIIIMPGAGINISNLEEILTATKCTEFHGSATVSACIDVPDSTDGNATKMECDVSMGKQDVLPYDICDRNTVRKMVSIANAMAEK</sequence>
<dbReference type="FunFam" id="3.20.20.380:FF:000001">
    <property type="entry name" value="Copper homeostasis protein CutC"/>
    <property type="match status" value="1"/>
</dbReference>
<dbReference type="KEGG" id="mde:101890667"/>
<accession>A0A1I8MV95</accession>
<keyword evidence="4" id="KW-1185">Reference proteome</keyword>
<gene>
    <name evidence="3" type="primary">101890667</name>
    <name evidence="5" type="synonym">LOC101890667</name>
</gene>
<proteinExistence type="inferred from homology"/>